<feature type="non-terminal residue" evidence="1">
    <location>
        <position position="1"/>
    </location>
</feature>
<organism evidence="1 2">
    <name type="scientific">Pseudocercospora fuligena</name>
    <dbReference type="NCBI Taxonomy" id="685502"/>
    <lineage>
        <taxon>Eukaryota</taxon>
        <taxon>Fungi</taxon>
        <taxon>Dikarya</taxon>
        <taxon>Ascomycota</taxon>
        <taxon>Pezizomycotina</taxon>
        <taxon>Dothideomycetes</taxon>
        <taxon>Dothideomycetidae</taxon>
        <taxon>Mycosphaerellales</taxon>
        <taxon>Mycosphaerellaceae</taxon>
        <taxon>Pseudocercospora</taxon>
    </lineage>
</organism>
<accession>A0A8H6VQ62</accession>
<dbReference type="PANTHER" id="PTHR10622">
    <property type="entry name" value="HET DOMAIN-CONTAINING PROTEIN"/>
    <property type="match status" value="1"/>
</dbReference>
<dbReference type="OrthoDB" id="674604at2759"/>
<dbReference type="Proteomes" id="UP000660729">
    <property type="component" value="Unassembled WGS sequence"/>
</dbReference>
<keyword evidence="2" id="KW-1185">Reference proteome</keyword>
<dbReference type="EMBL" id="JABCIY010000051">
    <property type="protein sequence ID" value="KAF7194855.1"/>
    <property type="molecule type" value="Genomic_DNA"/>
</dbReference>
<reference evidence="1" key="1">
    <citation type="submission" date="2020-04" db="EMBL/GenBank/DDBJ databases">
        <title>Draft genome resource of the tomato pathogen Pseudocercospora fuligena.</title>
        <authorList>
            <person name="Zaccaron A."/>
        </authorList>
    </citation>
    <scope>NUCLEOTIDE SEQUENCE</scope>
    <source>
        <strain evidence="1">PF001</strain>
    </source>
</reference>
<protein>
    <submittedName>
        <fullName evidence="1">Vegetative incompatibility protein HET-E-1</fullName>
    </submittedName>
</protein>
<gene>
    <name evidence="1" type="ORF">HII31_03815</name>
</gene>
<dbReference type="PANTHER" id="PTHR10622:SF12">
    <property type="entry name" value="HET DOMAIN-CONTAINING PROTEIN"/>
    <property type="match status" value="1"/>
</dbReference>
<name>A0A8H6VQ62_9PEZI</name>
<comment type="caution">
    <text evidence="1">The sequence shown here is derived from an EMBL/GenBank/DDBJ whole genome shotgun (WGS) entry which is preliminary data.</text>
</comment>
<sequence>MSKAIMRLINVHSLKFKEFLTDDGSQRPNYAILSHRWGDGESTYKDWLKGRNLDSPGHQKIVRFCALQLELCEWFTRGWTLQELLAPRYLCFCDADWRPFGHIGDGFNAKFANFLNPSGSASFDLVYTVSRITGIPPGNLRGQRESLCVAQKMSWASRRNTTRPEDTAYCLLGLFGVNMPLLYGEGSRAFRRLQEEIVKQSDDRSVLACEHREDLFADSPQGYREILRLADSQADLQKPPYTLTNIGLQMQDTLLLAIRDTTILTENVEYLLPLDGGISASRLQPLSETDEGRILRNEQISELYNDTAFHYIHTQSSYGTEVPTKRDMYELKKRDPQHIFKVFLALRRPLEPSEEPRSFPSKGTLMLEKIGL</sequence>
<dbReference type="AlphaFoldDB" id="A0A8H6VQ62"/>
<evidence type="ECO:0000313" key="2">
    <source>
        <dbReference type="Proteomes" id="UP000660729"/>
    </source>
</evidence>
<proteinExistence type="predicted"/>
<evidence type="ECO:0000313" key="1">
    <source>
        <dbReference type="EMBL" id="KAF7194855.1"/>
    </source>
</evidence>